<name>A0A9P0EBX1_NEZVI</name>
<dbReference type="AlphaFoldDB" id="A0A9P0EBX1"/>
<gene>
    <name evidence="1" type="ORF">NEZAVI_LOCUS4313</name>
</gene>
<reference evidence="1" key="1">
    <citation type="submission" date="2022-01" db="EMBL/GenBank/DDBJ databases">
        <authorList>
            <person name="King R."/>
        </authorList>
    </citation>
    <scope>NUCLEOTIDE SEQUENCE</scope>
</reference>
<protein>
    <submittedName>
        <fullName evidence="1">Uncharacterized protein</fullName>
    </submittedName>
</protein>
<accession>A0A9P0EBX1</accession>
<sequence length="51" mass="5764">MLLIFGKSLAVLGINQLGTFMFSKNHLSTMFRILGFKTTSQFSKTSTKEVY</sequence>
<keyword evidence="2" id="KW-1185">Reference proteome</keyword>
<organism evidence="1 2">
    <name type="scientific">Nezara viridula</name>
    <name type="common">Southern green stink bug</name>
    <name type="synonym">Cimex viridulus</name>
    <dbReference type="NCBI Taxonomy" id="85310"/>
    <lineage>
        <taxon>Eukaryota</taxon>
        <taxon>Metazoa</taxon>
        <taxon>Ecdysozoa</taxon>
        <taxon>Arthropoda</taxon>
        <taxon>Hexapoda</taxon>
        <taxon>Insecta</taxon>
        <taxon>Pterygota</taxon>
        <taxon>Neoptera</taxon>
        <taxon>Paraneoptera</taxon>
        <taxon>Hemiptera</taxon>
        <taxon>Heteroptera</taxon>
        <taxon>Panheteroptera</taxon>
        <taxon>Pentatomomorpha</taxon>
        <taxon>Pentatomoidea</taxon>
        <taxon>Pentatomidae</taxon>
        <taxon>Pentatominae</taxon>
        <taxon>Nezara</taxon>
    </lineage>
</organism>
<dbReference type="Proteomes" id="UP001152798">
    <property type="component" value="Chromosome 2"/>
</dbReference>
<dbReference type="EMBL" id="OV725078">
    <property type="protein sequence ID" value="CAH1393685.1"/>
    <property type="molecule type" value="Genomic_DNA"/>
</dbReference>
<evidence type="ECO:0000313" key="2">
    <source>
        <dbReference type="Proteomes" id="UP001152798"/>
    </source>
</evidence>
<evidence type="ECO:0000313" key="1">
    <source>
        <dbReference type="EMBL" id="CAH1393685.1"/>
    </source>
</evidence>
<proteinExistence type="predicted"/>